<dbReference type="Proteomes" id="UP001209878">
    <property type="component" value="Unassembled WGS sequence"/>
</dbReference>
<evidence type="ECO:0000259" key="12">
    <source>
        <dbReference type="PROSITE" id="PS50125"/>
    </source>
</evidence>
<keyword evidence="6" id="KW-0547">Nucleotide-binding</keyword>
<sequence>MMAFLHYMFSSVQLIAEQEFEHLEKIKTIGSSYMVASGLGEGCPFNSTYHLQQLADFALRLNDILEDFGESSKNQFTLRIGINNGPIVAGVIAVCKPHYDIWGTTVNVASRMESTSVPGRIQMTMKTYHRLRHRPYEFEYRGMAPVKGIDGLLETYFLERGKCATPATPGVQRPYLRRRSSSIATLVLQLLNSQKKFSVNSR</sequence>
<dbReference type="SUPFAM" id="SSF55073">
    <property type="entry name" value="Nucleotide cyclase"/>
    <property type="match status" value="1"/>
</dbReference>
<dbReference type="PANTHER" id="PTHR45627">
    <property type="entry name" value="ADENYLATE CYCLASE TYPE 1"/>
    <property type="match status" value="1"/>
</dbReference>
<dbReference type="InterPro" id="IPR001054">
    <property type="entry name" value="A/G_cyclase"/>
</dbReference>
<dbReference type="GO" id="GO:0004016">
    <property type="term" value="F:adenylate cyclase activity"/>
    <property type="evidence" value="ECO:0007669"/>
    <property type="project" value="UniProtKB-EC"/>
</dbReference>
<dbReference type="GO" id="GO:0035556">
    <property type="term" value="P:intracellular signal transduction"/>
    <property type="evidence" value="ECO:0007669"/>
    <property type="project" value="InterPro"/>
</dbReference>
<protein>
    <recommendedName>
        <fullName evidence="3">adenylate cyclase</fullName>
        <ecNumber evidence="3">4.6.1.1</ecNumber>
    </recommendedName>
</protein>
<dbReference type="GO" id="GO:0005524">
    <property type="term" value="F:ATP binding"/>
    <property type="evidence" value="ECO:0007669"/>
    <property type="project" value="UniProtKB-KW"/>
</dbReference>
<dbReference type="EC" id="4.6.1.1" evidence="3"/>
<accession>A0AAD9JQM8</accession>
<keyword evidence="11" id="KW-0456">Lyase</keyword>
<dbReference type="GO" id="GO:0007189">
    <property type="term" value="P:adenylate cyclase-activating G protein-coupled receptor signaling pathway"/>
    <property type="evidence" value="ECO:0007669"/>
    <property type="project" value="TreeGrafter"/>
</dbReference>
<name>A0AAD9JQM8_RIDPI</name>
<dbReference type="Pfam" id="PF00211">
    <property type="entry name" value="Guanylate_cyc"/>
    <property type="match status" value="1"/>
</dbReference>
<gene>
    <name evidence="13" type="ORF">NP493_1902g00019</name>
</gene>
<dbReference type="GO" id="GO:0009190">
    <property type="term" value="P:cyclic nucleotide biosynthetic process"/>
    <property type="evidence" value="ECO:0007669"/>
    <property type="project" value="InterPro"/>
</dbReference>
<evidence type="ECO:0000313" key="13">
    <source>
        <dbReference type="EMBL" id="KAK2157146.1"/>
    </source>
</evidence>
<keyword evidence="7" id="KW-0067">ATP-binding</keyword>
<dbReference type="AlphaFoldDB" id="A0AAD9JQM8"/>
<evidence type="ECO:0000256" key="8">
    <source>
        <dbReference type="ARBA" id="ARBA00022842"/>
    </source>
</evidence>
<keyword evidence="4" id="KW-0812">Transmembrane</keyword>
<evidence type="ECO:0000256" key="7">
    <source>
        <dbReference type="ARBA" id="ARBA00022840"/>
    </source>
</evidence>
<evidence type="ECO:0000256" key="9">
    <source>
        <dbReference type="ARBA" id="ARBA00022989"/>
    </source>
</evidence>
<keyword evidence="9" id="KW-1133">Transmembrane helix</keyword>
<evidence type="ECO:0000256" key="1">
    <source>
        <dbReference type="ARBA" id="ARBA00001593"/>
    </source>
</evidence>
<keyword evidence="10" id="KW-0472">Membrane</keyword>
<evidence type="ECO:0000313" key="14">
    <source>
        <dbReference type="Proteomes" id="UP001209878"/>
    </source>
</evidence>
<evidence type="ECO:0000256" key="6">
    <source>
        <dbReference type="ARBA" id="ARBA00022741"/>
    </source>
</evidence>
<dbReference type="GO" id="GO:0005886">
    <property type="term" value="C:plasma membrane"/>
    <property type="evidence" value="ECO:0007669"/>
    <property type="project" value="TreeGrafter"/>
</dbReference>
<keyword evidence="5" id="KW-0479">Metal-binding</keyword>
<keyword evidence="8" id="KW-0460">Magnesium</keyword>
<dbReference type="CDD" id="cd07302">
    <property type="entry name" value="CHD"/>
    <property type="match status" value="1"/>
</dbReference>
<dbReference type="PROSITE" id="PS50125">
    <property type="entry name" value="GUANYLATE_CYCLASE_2"/>
    <property type="match status" value="1"/>
</dbReference>
<evidence type="ECO:0000256" key="5">
    <source>
        <dbReference type="ARBA" id="ARBA00022723"/>
    </source>
</evidence>
<dbReference type="EMBL" id="JAODUO010001902">
    <property type="protein sequence ID" value="KAK2157146.1"/>
    <property type="molecule type" value="Genomic_DNA"/>
</dbReference>
<dbReference type="SMART" id="SM00044">
    <property type="entry name" value="CYCc"/>
    <property type="match status" value="1"/>
</dbReference>
<dbReference type="GO" id="GO:0046872">
    <property type="term" value="F:metal ion binding"/>
    <property type="evidence" value="ECO:0007669"/>
    <property type="project" value="UniProtKB-KW"/>
</dbReference>
<evidence type="ECO:0000256" key="10">
    <source>
        <dbReference type="ARBA" id="ARBA00023136"/>
    </source>
</evidence>
<feature type="domain" description="Guanylate cyclase" evidence="12">
    <location>
        <begin position="1"/>
        <end position="113"/>
    </location>
</feature>
<comment type="caution">
    <text evidence="13">The sequence shown here is derived from an EMBL/GenBank/DDBJ whole genome shotgun (WGS) entry which is preliminary data.</text>
</comment>
<dbReference type="InterPro" id="IPR029787">
    <property type="entry name" value="Nucleotide_cyclase"/>
</dbReference>
<dbReference type="Gene3D" id="3.30.70.1230">
    <property type="entry name" value="Nucleotide cyclase"/>
    <property type="match status" value="1"/>
</dbReference>
<evidence type="ECO:0000256" key="4">
    <source>
        <dbReference type="ARBA" id="ARBA00022692"/>
    </source>
</evidence>
<reference evidence="13" key="1">
    <citation type="journal article" date="2023" name="Mol. Biol. Evol.">
        <title>Third-Generation Sequencing Reveals the Adaptive Role of the Epigenome in Three Deep-Sea Polychaetes.</title>
        <authorList>
            <person name="Perez M."/>
            <person name="Aroh O."/>
            <person name="Sun Y."/>
            <person name="Lan Y."/>
            <person name="Juniper S.K."/>
            <person name="Young C.R."/>
            <person name="Angers B."/>
            <person name="Qian P.Y."/>
        </authorList>
    </citation>
    <scope>NUCLEOTIDE SEQUENCE</scope>
    <source>
        <strain evidence="13">R07B-5</strain>
    </source>
</reference>
<keyword evidence="14" id="KW-1185">Reference proteome</keyword>
<comment type="catalytic activity">
    <reaction evidence="1">
        <text>ATP = 3',5'-cyclic AMP + diphosphate</text>
        <dbReference type="Rhea" id="RHEA:15389"/>
        <dbReference type="ChEBI" id="CHEBI:30616"/>
        <dbReference type="ChEBI" id="CHEBI:33019"/>
        <dbReference type="ChEBI" id="CHEBI:58165"/>
        <dbReference type="EC" id="4.6.1.1"/>
    </reaction>
</comment>
<evidence type="ECO:0000256" key="11">
    <source>
        <dbReference type="ARBA" id="ARBA00023239"/>
    </source>
</evidence>
<dbReference type="PANTHER" id="PTHR45627:SF12">
    <property type="entry name" value="ADENYLATE CYCLASE TYPE 2"/>
    <property type="match status" value="1"/>
</dbReference>
<organism evidence="13 14">
    <name type="scientific">Ridgeia piscesae</name>
    <name type="common">Tubeworm</name>
    <dbReference type="NCBI Taxonomy" id="27915"/>
    <lineage>
        <taxon>Eukaryota</taxon>
        <taxon>Metazoa</taxon>
        <taxon>Spiralia</taxon>
        <taxon>Lophotrochozoa</taxon>
        <taxon>Annelida</taxon>
        <taxon>Polychaeta</taxon>
        <taxon>Sedentaria</taxon>
        <taxon>Canalipalpata</taxon>
        <taxon>Sabellida</taxon>
        <taxon>Siboglinidae</taxon>
        <taxon>Ridgeia</taxon>
    </lineage>
</organism>
<evidence type="ECO:0000256" key="3">
    <source>
        <dbReference type="ARBA" id="ARBA00012201"/>
    </source>
</evidence>
<proteinExistence type="predicted"/>
<evidence type="ECO:0000256" key="2">
    <source>
        <dbReference type="ARBA" id="ARBA00004141"/>
    </source>
</evidence>
<comment type="subcellular location">
    <subcellularLocation>
        <location evidence="2">Membrane</location>
        <topology evidence="2">Multi-pass membrane protein</topology>
    </subcellularLocation>
</comment>